<evidence type="ECO:0000313" key="16">
    <source>
        <dbReference type="EMBL" id="CAD8594673.1"/>
    </source>
</evidence>
<dbReference type="InterPro" id="IPR027120">
    <property type="entry name" value="Smc2_ABC"/>
</dbReference>
<dbReference type="Pfam" id="PF02463">
    <property type="entry name" value="SMC_N"/>
    <property type="match status" value="1"/>
</dbReference>
<evidence type="ECO:0000256" key="14">
    <source>
        <dbReference type="SAM" id="Coils"/>
    </source>
</evidence>
<keyword evidence="6" id="KW-0067">ATP-binding</keyword>
<feature type="coiled-coil region" evidence="14">
    <location>
        <begin position="682"/>
        <end position="709"/>
    </location>
</feature>
<dbReference type="GO" id="GO:0000280">
    <property type="term" value="P:nuclear division"/>
    <property type="evidence" value="ECO:0007669"/>
    <property type="project" value="UniProtKB-ARBA"/>
</dbReference>
<dbReference type="GO" id="GO:0000796">
    <property type="term" value="C:condensin complex"/>
    <property type="evidence" value="ECO:0007669"/>
    <property type="project" value="UniProtKB-ARBA"/>
</dbReference>
<dbReference type="Gene3D" id="3.40.50.300">
    <property type="entry name" value="P-loop containing nucleotide triphosphate hydrolases"/>
    <property type="match status" value="2"/>
</dbReference>
<dbReference type="InterPro" id="IPR010935">
    <property type="entry name" value="SMC_hinge"/>
</dbReference>
<reference evidence="16" key="1">
    <citation type="submission" date="2021-01" db="EMBL/GenBank/DDBJ databases">
        <authorList>
            <person name="Corre E."/>
            <person name="Pelletier E."/>
            <person name="Niang G."/>
            <person name="Scheremetjew M."/>
            <person name="Finn R."/>
            <person name="Kale V."/>
            <person name="Holt S."/>
            <person name="Cochrane G."/>
            <person name="Meng A."/>
            <person name="Brown T."/>
            <person name="Cohen L."/>
        </authorList>
    </citation>
    <scope>NUCLEOTIDE SEQUENCE</scope>
    <source>
        <strain evidence="16">CCMP494</strain>
    </source>
</reference>
<comment type="function">
    <text evidence="11">Central component of the condensin complex, a complex required for conversion of interphase chromatin into mitotic-like condense chromosomes. The condensin complex probably introduces positive supercoils into relaxed DNA in the presence of type I topoisomerases and converts nicked DNA into positive knotted forms in the presence of type II topoisomerases. Also involved in chromosome segregation in meiosis.</text>
</comment>
<evidence type="ECO:0000256" key="8">
    <source>
        <dbReference type="ARBA" id="ARBA00023067"/>
    </source>
</evidence>
<dbReference type="InterPro" id="IPR024704">
    <property type="entry name" value="SMC"/>
</dbReference>
<dbReference type="PIRSF" id="PIRSF005719">
    <property type="entry name" value="SMC"/>
    <property type="match status" value="1"/>
</dbReference>
<gene>
    <name evidence="16" type="ORF">MSP1404_LOCUS12078</name>
</gene>
<dbReference type="FunFam" id="3.40.50.300:FF:000385">
    <property type="entry name" value="Structural maintenance of chromosomes 2"/>
    <property type="match status" value="1"/>
</dbReference>
<dbReference type="InterPro" id="IPR003395">
    <property type="entry name" value="RecF/RecN/SMC_N"/>
</dbReference>
<feature type="coiled-coil region" evidence="14">
    <location>
        <begin position="296"/>
        <end position="369"/>
    </location>
</feature>
<evidence type="ECO:0000256" key="10">
    <source>
        <dbReference type="ARBA" id="ARBA00023306"/>
    </source>
</evidence>
<dbReference type="FunFam" id="3.40.50.300:FF:000278">
    <property type="entry name" value="Structural maintenance of chromosomes 2"/>
    <property type="match status" value="1"/>
</dbReference>
<feature type="coiled-coil region" evidence="14">
    <location>
        <begin position="785"/>
        <end position="938"/>
    </location>
</feature>
<evidence type="ECO:0000256" key="3">
    <source>
        <dbReference type="ARBA" id="ARBA00022618"/>
    </source>
</evidence>
<feature type="domain" description="SMC hinge" evidence="15">
    <location>
        <begin position="522"/>
        <end position="641"/>
    </location>
</feature>
<accession>A0A7S0KWC2</accession>
<evidence type="ECO:0000256" key="1">
    <source>
        <dbReference type="ARBA" id="ARBA00004123"/>
    </source>
</evidence>
<dbReference type="PANTHER" id="PTHR43977">
    <property type="entry name" value="STRUCTURAL MAINTENANCE OF CHROMOSOMES PROTEIN 3"/>
    <property type="match status" value="1"/>
</dbReference>
<evidence type="ECO:0000256" key="7">
    <source>
        <dbReference type="ARBA" id="ARBA00023054"/>
    </source>
</evidence>
<dbReference type="SUPFAM" id="SSF75553">
    <property type="entry name" value="Smc hinge domain"/>
    <property type="match status" value="1"/>
</dbReference>
<dbReference type="EMBL" id="HBEV01015534">
    <property type="protein sequence ID" value="CAD8594673.1"/>
    <property type="molecule type" value="Transcribed_RNA"/>
</dbReference>
<comment type="similarity">
    <text evidence="2">Belongs to the SMC family. SMC2 subfamily.</text>
</comment>
<dbReference type="GO" id="GO:0000793">
    <property type="term" value="C:condensed chromosome"/>
    <property type="evidence" value="ECO:0007669"/>
    <property type="project" value="UniProtKB-ARBA"/>
</dbReference>
<dbReference type="FunFam" id="1.20.1060.20:FF:000005">
    <property type="entry name" value="Structural maintenance of chromosomes 2"/>
    <property type="match status" value="1"/>
</dbReference>
<evidence type="ECO:0000256" key="11">
    <source>
        <dbReference type="ARBA" id="ARBA00058390"/>
    </source>
</evidence>
<dbReference type="AlphaFoldDB" id="A0A7S0KWC2"/>
<keyword evidence="8" id="KW-0226">DNA condensation</keyword>
<dbReference type="SMART" id="SM00968">
    <property type="entry name" value="SMC_hinge"/>
    <property type="match status" value="1"/>
</dbReference>
<dbReference type="GO" id="GO:0016887">
    <property type="term" value="F:ATP hydrolysis activity"/>
    <property type="evidence" value="ECO:0007669"/>
    <property type="project" value="InterPro"/>
</dbReference>
<dbReference type="GO" id="GO:0030261">
    <property type="term" value="P:chromosome condensation"/>
    <property type="evidence" value="ECO:0007669"/>
    <property type="project" value="UniProtKB-KW"/>
</dbReference>
<dbReference type="GO" id="GO:0098813">
    <property type="term" value="P:nuclear chromosome segregation"/>
    <property type="evidence" value="ECO:0007669"/>
    <property type="project" value="UniProtKB-ARBA"/>
</dbReference>
<dbReference type="Gene3D" id="3.30.70.1620">
    <property type="match status" value="1"/>
</dbReference>
<comment type="subunit">
    <text evidence="12">Forms a heterodimer with SMC4. Component of the condensin complex, which contains the SMC2 and SMC4 heterodimer, and three non SMC subunits that probably regulate the complex: CAPH, CAPD2 and CAPG.</text>
</comment>
<evidence type="ECO:0000256" key="13">
    <source>
        <dbReference type="PIRNR" id="PIRNR005719"/>
    </source>
</evidence>
<keyword evidence="5" id="KW-0498">Mitosis</keyword>
<dbReference type="CDD" id="cd03273">
    <property type="entry name" value="ABC_SMC2_euk"/>
    <property type="match status" value="1"/>
</dbReference>
<dbReference type="InterPro" id="IPR036277">
    <property type="entry name" value="SMC_hinge_sf"/>
</dbReference>
<name>A0A7S0KWC2_MICPS</name>
<protein>
    <recommendedName>
        <fullName evidence="13">Structural maintenance of chromosomes protein</fullName>
    </recommendedName>
</protein>
<keyword evidence="7 14" id="KW-0175">Coiled coil</keyword>
<evidence type="ECO:0000256" key="6">
    <source>
        <dbReference type="ARBA" id="ARBA00022840"/>
    </source>
</evidence>
<organism evidence="16">
    <name type="scientific">Micromonas pusilla</name>
    <name type="common">Picoplanktonic green alga</name>
    <name type="synonym">Chromulina pusilla</name>
    <dbReference type="NCBI Taxonomy" id="38833"/>
    <lineage>
        <taxon>Eukaryota</taxon>
        <taxon>Viridiplantae</taxon>
        <taxon>Chlorophyta</taxon>
        <taxon>Mamiellophyceae</taxon>
        <taxon>Mamiellales</taxon>
        <taxon>Mamiellaceae</taxon>
        <taxon>Micromonas</taxon>
    </lineage>
</organism>
<dbReference type="InterPro" id="IPR027417">
    <property type="entry name" value="P-loop_NTPase"/>
</dbReference>
<evidence type="ECO:0000256" key="5">
    <source>
        <dbReference type="ARBA" id="ARBA00022776"/>
    </source>
</evidence>
<evidence type="ECO:0000256" key="9">
    <source>
        <dbReference type="ARBA" id="ARBA00023242"/>
    </source>
</evidence>
<evidence type="ECO:0000259" key="15">
    <source>
        <dbReference type="SMART" id="SM00968"/>
    </source>
</evidence>
<keyword evidence="10" id="KW-0131">Cell cycle</keyword>
<proteinExistence type="inferred from homology"/>
<keyword evidence="4" id="KW-0547">Nucleotide-binding</keyword>
<comment type="subcellular location">
    <subcellularLocation>
        <location evidence="1 13">Nucleus</location>
    </subcellularLocation>
</comment>
<evidence type="ECO:0000256" key="4">
    <source>
        <dbReference type="ARBA" id="ARBA00022741"/>
    </source>
</evidence>
<evidence type="ECO:0000256" key="2">
    <source>
        <dbReference type="ARBA" id="ARBA00005231"/>
    </source>
</evidence>
<evidence type="ECO:0000256" key="12">
    <source>
        <dbReference type="ARBA" id="ARBA00062012"/>
    </source>
</evidence>
<dbReference type="GO" id="GO:0005524">
    <property type="term" value="F:ATP binding"/>
    <property type="evidence" value="ECO:0007669"/>
    <property type="project" value="UniProtKB-KW"/>
</dbReference>
<dbReference type="SUPFAM" id="SSF52540">
    <property type="entry name" value="P-loop containing nucleoside triphosphate hydrolases"/>
    <property type="match status" value="1"/>
</dbReference>
<dbReference type="GO" id="GO:0051301">
    <property type="term" value="P:cell division"/>
    <property type="evidence" value="ECO:0007669"/>
    <property type="project" value="UniProtKB-KW"/>
</dbReference>
<feature type="coiled-coil region" evidence="14">
    <location>
        <begin position="985"/>
        <end position="1012"/>
    </location>
</feature>
<dbReference type="Gene3D" id="1.20.1060.20">
    <property type="match status" value="1"/>
</dbReference>
<dbReference type="GO" id="GO:0031981">
    <property type="term" value="C:nuclear lumen"/>
    <property type="evidence" value="ECO:0007669"/>
    <property type="project" value="UniProtKB-ARBA"/>
</dbReference>
<sequence>MYVEEVCIDGFKSYAQRTVVPAFDPLFNAITGLNGSGKSNILDSICFVLGITNLSQVRAASLQELVYKQGQAGVTKASVSITFNNADKSRSPVGYEHCDQIIVTRQIVIGGRNKYLINGHVAQPTRVQNLFHSVQLNVNNPHFLIMQGRITKVLNMKPPEILGMLEEAAGTRMYETKKDAALKTLEKKQTKVDEIDKLLEEDILPTIEKLRKERGDYMKWQLGNDSLERLRRFCVAWEFSRCKEAVEGQSEGETAVKSQLEELDARAHDRAAEGADVEAEMKRIAKEKASKAGGAMTSASAEVDELSKELVKHTAAWTHKKDAVKAEKKNVEKFQKQAQKHEEATAKEAERLDRLAADAKTRAEALEVAETAAEKAEIVLQGVQSGSGAGGDGDKSLQTQLTEANASVADAAAAAKNAALTAKHCEKELVGAKKLFAAKEKEGAKLAKDLASAEATYANAKAALEAAGGGDSSTTNLDALEAECETKRKILDKAQEKVDVLNGHLAGLDFKFKDPEAKFDRSRVKGVVAKLMQVKDPAMSTALEVVAGGKLYQVVVDTEVTGKALLSKGQLQKRVTIIPLNKIDARTCSNSQCAAAERVSHGDAKLALSLVTCDAEVEAVMAYVFGKAFVCKDAATARAVAFDKDVLTNCVTVEGDLLNPGGLLTGGSRNNGNSVLAKLHALHSAEASLEEAKAALAEVESKLKECAANAKASAKLETAMDQAEHALGLIRQKCEGSESHQLGEKVAKLEADLAAAKEAGVAADEKKATASTAAASLKKEIESFAKERDSRLKAAEKALKDARAAVNKARADVKSAEGEMTAARVERESAAAEKDAIAENIAQAEAAVAELELEAVDLEKEVERRRAAYDERAAALDALKSELAACDKESARLQKTLAKMERAADADAVERKKLEHKLARMEKDADESRAALKALREEHPWIDAEERYFGEANGDYDFDARDPVAATEELAKAESEQASLAKRINKKVIAMFDKAEAEFKALQEKRRIVLNDRSKIEAVIGELDEKKKEALKVTWEKVTGDFGSIFSTLLPGTTAKLEPPEGESFLAGLEVRVAFGGVWKESLTELSGGQRSLLALSLILALLLFKPAPIYILDEVDAALDLSHTQNIGRMIRAHFPYSQFIVVSLKEGMFNNANCIFRTKFVDGVSTVTRTVPALKAADNASEMGGIDAASKKRAAAKGKVGRNGAKENVPA</sequence>
<keyword evidence="9 13" id="KW-0539">Nucleus</keyword>
<keyword evidence="3" id="KW-0132">Cell division</keyword>
<dbReference type="Pfam" id="PF06470">
    <property type="entry name" value="SMC_hinge"/>
    <property type="match status" value="1"/>
</dbReference>